<keyword evidence="1" id="KW-1133">Transmembrane helix</keyword>
<accession>A0A1C7P3S9</accession>
<dbReference type="Proteomes" id="UP000093111">
    <property type="component" value="Unassembled WGS sequence"/>
</dbReference>
<feature type="transmembrane region" description="Helical" evidence="1">
    <location>
        <begin position="97"/>
        <end position="119"/>
    </location>
</feature>
<feature type="transmembrane region" description="Helical" evidence="1">
    <location>
        <begin position="66"/>
        <end position="85"/>
    </location>
</feature>
<keyword evidence="1" id="KW-0472">Membrane</keyword>
<proteinExistence type="predicted"/>
<name>A0A1C7P3S9_9HYPH</name>
<dbReference type="AlphaFoldDB" id="A0A1C7P3S9"/>
<protein>
    <recommendedName>
        <fullName evidence="4">Transmembrane protein</fullName>
    </recommendedName>
</protein>
<keyword evidence="1" id="KW-0812">Transmembrane</keyword>
<evidence type="ECO:0008006" key="4">
    <source>
        <dbReference type="Google" id="ProtNLM"/>
    </source>
</evidence>
<dbReference type="RefSeq" id="WP_068952734.1">
    <property type="nucleotide sequence ID" value="NZ_LGLV01000005.1"/>
</dbReference>
<dbReference type="OrthoDB" id="8117323at2"/>
<comment type="caution">
    <text evidence="2">The sequence shown here is derived from an EMBL/GenBank/DDBJ whole genome shotgun (WGS) entry which is preliminary data.</text>
</comment>
<evidence type="ECO:0000313" key="2">
    <source>
        <dbReference type="EMBL" id="OBZ95942.1"/>
    </source>
</evidence>
<feature type="transmembrane region" description="Helical" evidence="1">
    <location>
        <begin position="7"/>
        <end position="28"/>
    </location>
</feature>
<gene>
    <name evidence="2" type="ORF">ADU59_05985</name>
</gene>
<keyword evidence="3" id="KW-1185">Reference proteome</keyword>
<organism evidence="2 3">
    <name type="scientific">Pararhizobium polonicum</name>
    <dbReference type="NCBI Taxonomy" id="1612624"/>
    <lineage>
        <taxon>Bacteria</taxon>
        <taxon>Pseudomonadati</taxon>
        <taxon>Pseudomonadota</taxon>
        <taxon>Alphaproteobacteria</taxon>
        <taxon>Hyphomicrobiales</taxon>
        <taxon>Rhizobiaceae</taxon>
        <taxon>Rhizobium/Agrobacterium group</taxon>
        <taxon>Pararhizobium</taxon>
    </lineage>
</organism>
<reference evidence="2 3" key="1">
    <citation type="journal article" date="2016" name="Syst. Appl. Microbiol.">
        <title>Pararhizobium polonicum sp. nov. isolated from tumors on stone fruit rootstocks.</title>
        <authorList>
            <person name="Pulawska J."/>
            <person name="Kuzmanovic N."/>
            <person name="Willems A."/>
            <person name="Pothier J.F."/>
        </authorList>
    </citation>
    <scope>NUCLEOTIDE SEQUENCE [LARGE SCALE GENOMIC DNA]</scope>
    <source>
        <strain evidence="2 3">F5.1</strain>
    </source>
</reference>
<evidence type="ECO:0000256" key="1">
    <source>
        <dbReference type="SAM" id="Phobius"/>
    </source>
</evidence>
<sequence>MTKRNCIYIGLLAFMSFGLLIDAALWAAGPPSSLTANDLVQMIGIITLFSWWEAEDAATRDLRRSSVARVVTILIAPVGLAIYLYQTRPWKRATVSWVAFIGGVAFIAILTIELGDWLIAQGFFPPSFLHQG</sequence>
<dbReference type="EMBL" id="LGLV01000005">
    <property type="protein sequence ID" value="OBZ95942.1"/>
    <property type="molecule type" value="Genomic_DNA"/>
</dbReference>
<evidence type="ECO:0000313" key="3">
    <source>
        <dbReference type="Proteomes" id="UP000093111"/>
    </source>
</evidence>